<keyword evidence="8 11" id="KW-0067">ATP-binding</keyword>
<dbReference type="PANTHER" id="PTHR39321">
    <property type="entry name" value="NICOTINATE-NUCLEOTIDE ADENYLYLTRANSFERASE-RELATED"/>
    <property type="match status" value="1"/>
</dbReference>
<keyword evidence="6 11" id="KW-0548">Nucleotidyltransferase</keyword>
<dbReference type="InterPro" id="IPR005248">
    <property type="entry name" value="NadD/NMNAT"/>
</dbReference>
<dbReference type="GO" id="GO:0009435">
    <property type="term" value="P:NAD+ biosynthetic process"/>
    <property type="evidence" value="ECO:0007669"/>
    <property type="project" value="UniProtKB-UniRule"/>
</dbReference>
<dbReference type="NCBIfam" id="TIGR00125">
    <property type="entry name" value="cyt_tran_rel"/>
    <property type="match status" value="1"/>
</dbReference>
<comment type="pathway">
    <text evidence="2 11">Cofactor biosynthesis; NAD(+) biosynthesis; deamido-NAD(+) from nicotinate D-ribonucleotide: step 1/1.</text>
</comment>
<reference evidence="13 14" key="1">
    <citation type="submission" date="2018-12" db="EMBL/GenBank/DDBJ databases">
        <authorList>
            <person name="Chong R.A."/>
        </authorList>
    </citation>
    <scope>NUCLEOTIDE SEQUENCE [LARGE SCALE GENOMIC DNA]</scope>
    <source>
        <strain evidence="13 14">Hta</strain>
    </source>
</reference>
<feature type="domain" description="Cytidyltransferase-like" evidence="12">
    <location>
        <begin position="7"/>
        <end position="182"/>
    </location>
</feature>
<dbReference type="InterPro" id="IPR014729">
    <property type="entry name" value="Rossmann-like_a/b/a_fold"/>
</dbReference>
<keyword evidence="5 11" id="KW-0808">Transferase</keyword>
<evidence type="ECO:0000256" key="2">
    <source>
        <dbReference type="ARBA" id="ARBA00005019"/>
    </source>
</evidence>
<dbReference type="GO" id="GO:0004515">
    <property type="term" value="F:nicotinate-nucleotide adenylyltransferase activity"/>
    <property type="evidence" value="ECO:0007669"/>
    <property type="project" value="UniProtKB-UniRule"/>
</dbReference>
<dbReference type="RefSeq" id="WP_158356701.1">
    <property type="nucleotide sequence ID" value="NZ_CP034873.1"/>
</dbReference>
<evidence type="ECO:0000256" key="11">
    <source>
        <dbReference type="HAMAP-Rule" id="MF_00244"/>
    </source>
</evidence>
<dbReference type="EMBL" id="CP034873">
    <property type="protein sequence ID" value="QCI21731.1"/>
    <property type="molecule type" value="Genomic_DNA"/>
</dbReference>
<dbReference type="InterPro" id="IPR004821">
    <property type="entry name" value="Cyt_trans-like"/>
</dbReference>
<dbReference type="HAMAP" id="MF_00244">
    <property type="entry name" value="NaMN_adenylyltr"/>
    <property type="match status" value="1"/>
</dbReference>
<name>A0A4D6Y6M2_9GAMM</name>
<keyword evidence="7 11" id="KW-0547">Nucleotide-binding</keyword>
<dbReference type="Pfam" id="PF01467">
    <property type="entry name" value="CTP_transf_like"/>
    <property type="match status" value="1"/>
</dbReference>
<dbReference type="EC" id="2.7.7.18" evidence="11"/>
<reference evidence="13 14" key="2">
    <citation type="submission" date="2019-05" db="EMBL/GenBank/DDBJ databases">
        <title>Genome evolution of the obligate endosymbiont Buchnera aphidicola.</title>
        <authorList>
            <person name="Moran N.A."/>
        </authorList>
    </citation>
    <scope>NUCLEOTIDE SEQUENCE [LARGE SCALE GENOMIC DNA]</scope>
    <source>
        <strain evidence="13 14">Hta</strain>
    </source>
</reference>
<dbReference type="Gene3D" id="3.40.50.620">
    <property type="entry name" value="HUPs"/>
    <property type="match status" value="1"/>
</dbReference>
<evidence type="ECO:0000256" key="4">
    <source>
        <dbReference type="ARBA" id="ARBA00022642"/>
    </source>
</evidence>
<comment type="catalytic activity">
    <reaction evidence="10 11">
        <text>nicotinate beta-D-ribonucleotide + ATP + H(+) = deamido-NAD(+) + diphosphate</text>
        <dbReference type="Rhea" id="RHEA:22860"/>
        <dbReference type="ChEBI" id="CHEBI:15378"/>
        <dbReference type="ChEBI" id="CHEBI:30616"/>
        <dbReference type="ChEBI" id="CHEBI:33019"/>
        <dbReference type="ChEBI" id="CHEBI:57502"/>
        <dbReference type="ChEBI" id="CHEBI:58437"/>
        <dbReference type="EC" id="2.7.7.18"/>
    </reaction>
</comment>
<dbReference type="AlphaFoldDB" id="A0A4D6Y6M2"/>
<proteinExistence type="inferred from homology"/>
<evidence type="ECO:0000256" key="6">
    <source>
        <dbReference type="ARBA" id="ARBA00022695"/>
    </source>
</evidence>
<dbReference type="SUPFAM" id="SSF52374">
    <property type="entry name" value="Nucleotidylyl transferase"/>
    <property type="match status" value="1"/>
</dbReference>
<evidence type="ECO:0000256" key="7">
    <source>
        <dbReference type="ARBA" id="ARBA00022741"/>
    </source>
</evidence>
<dbReference type="GO" id="GO:0005524">
    <property type="term" value="F:ATP binding"/>
    <property type="evidence" value="ECO:0007669"/>
    <property type="project" value="UniProtKB-KW"/>
</dbReference>
<accession>A0A4D6Y6M2</accession>
<protein>
    <recommendedName>
        <fullName evidence="11">Probable nicotinate-nucleotide adenylyltransferase</fullName>
        <ecNumber evidence="11">2.7.7.18</ecNumber>
    </recommendedName>
    <alternativeName>
        <fullName evidence="11">Deamido-NAD(+) diphosphorylase</fullName>
    </alternativeName>
    <alternativeName>
        <fullName evidence="11">Deamido-NAD(+) pyrophosphorylase</fullName>
    </alternativeName>
    <alternativeName>
        <fullName evidence="11">Nicotinate mononucleotide adenylyltransferase</fullName>
        <shortName evidence="11">NaMN adenylyltransferase</shortName>
    </alternativeName>
</protein>
<comment type="similarity">
    <text evidence="3 11">Belongs to the NadD family.</text>
</comment>
<evidence type="ECO:0000256" key="9">
    <source>
        <dbReference type="ARBA" id="ARBA00023027"/>
    </source>
</evidence>
<gene>
    <name evidence="11" type="primary">nadD</name>
    <name evidence="13" type="ORF">D9V69_02225</name>
</gene>
<evidence type="ECO:0000259" key="12">
    <source>
        <dbReference type="Pfam" id="PF01467"/>
    </source>
</evidence>
<evidence type="ECO:0000256" key="3">
    <source>
        <dbReference type="ARBA" id="ARBA00009014"/>
    </source>
</evidence>
<evidence type="ECO:0000256" key="5">
    <source>
        <dbReference type="ARBA" id="ARBA00022679"/>
    </source>
</evidence>
<dbReference type="NCBIfam" id="NF000839">
    <property type="entry name" value="PRK00071.1-1"/>
    <property type="match status" value="1"/>
</dbReference>
<evidence type="ECO:0000256" key="10">
    <source>
        <dbReference type="ARBA" id="ARBA00048721"/>
    </source>
</evidence>
<dbReference type="Proteomes" id="UP000298773">
    <property type="component" value="Chromosome"/>
</dbReference>
<organism evidence="13 14">
    <name type="scientific">Buchnera aphidicola</name>
    <name type="common">Hyadaphis tataricae</name>
    <dbReference type="NCBI Taxonomy" id="1241859"/>
    <lineage>
        <taxon>Bacteria</taxon>
        <taxon>Pseudomonadati</taxon>
        <taxon>Pseudomonadota</taxon>
        <taxon>Gammaproteobacteria</taxon>
        <taxon>Enterobacterales</taxon>
        <taxon>Erwiniaceae</taxon>
        <taxon>Buchnera</taxon>
    </lineage>
</organism>
<sequence>MNKLYAIFGGNFDPIHYGHILSVNNLAKEISINHIIFLPNNNPPHREKTKTSIIDRINMIKIAIKKNTLFKISYLETKKKQIFYTINTLKKIRKNIGFSASLCLIIGQDHLQHLHLWKDWQEILRFSHLLILPRICKNINYTLEKWIQSHIVSNYSLLHEQSSGLIYFSNINRINISSTIIRYNYLNGISCNQLLPDSVNQYILSKKLYF</sequence>
<dbReference type="OrthoDB" id="5295945at2"/>
<keyword evidence="4 11" id="KW-0662">Pyridine nucleotide biosynthesis</keyword>
<comment type="function">
    <text evidence="1 11">Catalyzes the reversible adenylation of nicotinate mononucleotide (NaMN) to nicotinic acid adenine dinucleotide (NaAD).</text>
</comment>
<dbReference type="NCBIfam" id="TIGR00482">
    <property type="entry name" value="nicotinate (nicotinamide) nucleotide adenylyltransferase"/>
    <property type="match status" value="1"/>
</dbReference>
<dbReference type="UniPathway" id="UPA00253">
    <property type="reaction ID" value="UER00332"/>
</dbReference>
<evidence type="ECO:0000256" key="1">
    <source>
        <dbReference type="ARBA" id="ARBA00002324"/>
    </source>
</evidence>
<dbReference type="PANTHER" id="PTHR39321:SF3">
    <property type="entry name" value="PHOSPHOPANTETHEINE ADENYLYLTRANSFERASE"/>
    <property type="match status" value="1"/>
</dbReference>
<evidence type="ECO:0000313" key="14">
    <source>
        <dbReference type="Proteomes" id="UP000298773"/>
    </source>
</evidence>
<evidence type="ECO:0000256" key="8">
    <source>
        <dbReference type="ARBA" id="ARBA00022840"/>
    </source>
</evidence>
<evidence type="ECO:0000313" key="13">
    <source>
        <dbReference type="EMBL" id="QCI21731.1"/>
    </source>
</evidence>
<dbReference type="CDD" id="cd02165">
    <property type="entry name" value="NMNAT"/>
    <property type="match status" value="1"/>
</dbReference>
<keyword evidence="9 11" id="KW-0520">NAD</keyword>